<keyword evidence="1" id="KW-0472">Membrane</keyword>
<dbReference type="Proteomes" id="UP001179614">
    <property type="component" value="Chromosome"/>
</dbReference>
<protein>
    <recommendedName>
        <fullName evidence="4">Sodium:proton antiporter</fullName>
    </recommendedName>
</protein>
<feature type="transmembrane region" description="Helical" evidence="1">
    <location>
        <begin position="49"/>
        <end position="75"/>
    </location>
</feature>
<keyword evidence="1" id="KW-1133">Transmembrane helix</keyword>
<evidence type="ECO:0008006" key="4">
    <source>
        <dbReference type="Google" id="ProtNLM"/>
    </source>
</evidence>
<keyword evidence="1" id="KW-0812">Transmembrane</keyword>
<organism evidence="2 3">
    <name type="scientific">Bradyrhizobium xenonodulans</name>
    <dbReference type="NCBI Taxonomy" id="2736875"/>
    <lineage>
        <taxon>Bacteria</taxon>
        <taxon>Pseudomonadati</taxon>
        <taxon>Pseudomonadota</taxon>
        <taxon>Alphaproteobacteria</taxon>
        <taxon>Hyphomicrobiales</taxon>
        <taxon>Nitrobacteraceae</taxon>
        <taxon>Bradyrhizobium</taxon>
    </lineage>
</organism>
<evidence type="ECO:0000256" key="1">
    <source>
        <dbReference type="SAM" id="Phobius"/>
    </source>
</evidence>
<gene>
    <name evidence="2" type="ORF">I3J27_07300</name>
</gene>
<dbReference type="EMBL" id="CP089391">
    <property type="protein sequence ID" value="WBL80225.1"/>
    <property type="molecule type" value="Genomic_DNA"/>
</dbReference>
<reference evidence="2" key="1">
    <citation type="submission" date="2021-12" db="EMBL/GenBank/DDBJ databases">
        <title>Bradyrhizobium xenonodulans sp. nov.</title>
        <authorList>
            <person name="Claassens R."/>
            <person name="Venter S.N."/>
            <person name="Beukes C.W."/>
            <person name="Stepkowski T."/>
            <person name="Steenkamp E.T."/>
        </authorList>
    </citation>
    <scope>NUCLEOTIDE SEQUENCE</scope>
    <source>
        <strain evidence="2">14AB</strain>
    </source>
</reference>
<name>A0ABY7MPA5_9BRAD</name>
<sequence length="90" mass="9441">MTLVLVLLLLSALMGAATALTFRVVAMIPVSLSIAVASAIAARAHGLQLLPGISVILGCLVVAQLAFVLVIFFVCGRDFMKANEIDEEID</sequence>
<keyword evidence="3" id="KW-1185">Reference proteome</keyword>
<accession>A0ABY7MPA5</accession>
<evidence type="ECO:0000313" key="3">
    <source>
        <dbReference type="Proteomes" id="UP001179614"/>
    </source>
</evidence>
<dbReference type="RefSeq" id="WP_270167107.1">
    <property type="nucleotide sequence ID" value="NZ_CP089391.1"/>
</dbReference>
<proteinExistence type="predicted"/>
<evidence type="ECO:0000313" key="2">
    <source>
        <dbReference type="EMBL" id="WBL80225.1"/>
    </source>
</evidence>